<dbReference type="RefSeq" id="XP_033582279.1">
    <property type="nucleotide sequence ID" value="XM_033713178.1"/>
</dbReference>
<keyword evidence="4" id="KW-1185">Reference proteome</keyword>
<reference evidence="5" key="3">
    <citation type="submission" date="2025-04" db="UniProtKB">
        <authorList>
            <consortium name="RefSeq"/>
        </authorList>
    </citation>
    <scope>IDENTIFICATION</scope>
    <source>
        <strain evidence="5">CBS 304.34</strain>
    </source>
</reference>
<evidence type="ECO:0000256" key="1">
    <source>
        <dbReference type="PROSITE-ProRule" id="PRU00175"/>
    </source>
</evidence>
<evidence type="ECO:0000259" key="2">
    <source>
        <dbReference type="PROSITE" id="PS50089"/>
    </source>
</evidence>
<dbReference type="InterPro" id="IPR001841">
    <property type="entry name" value="Znf_RING"/>
</dbReference>
<name>A0A6A6Z556_9PEZI</name>
<dbReference type="PANTHER" id="PTHR16047:SF7">
    <property type="entry name" value="E3 UBIQUITIN-PROTEIN LIGASE RFWD3"/>
    <property type="match status" value="1"/>
</dbReference>
<dbReference type="Proteomes" id="UP000504636">
    <property type="component" value="Unplaced"/>
</dbReference>
<dbReference type="Pfam" id="PF13639">
    <property type="entry name" value="zf-RING_2"/>
    <property type="match status" value="1"/>
</dbReference>
<reference evidence="5" key="2">
    <citation type="submission" date="2020-04" db="EMBL/GenBank/DDBJ databases">
        <authorList>
            <consortium name="NCBI Genome Project"/>
        </authorList>
    </citation>
    <scope>NUCLEOTIDE SEQUENCE</scope>
    <source>
        <strain evidence="5">CBS 304.34</strain>
    </source>
</reference>
<feature type="domain" description="RING-type" evidence="2">
    <location>
        <begin position="158"/>
        <end position="203"/>
    </location>
</feature>
<accession>A0A6A6Z556</accession>
<dbReference type="PANTHER" id="PTHR16047">
    <property type="entry name" value="RFWD3 PROTEIN"/>
    <property type="match status" value="1"/>
</dbReference>
<keyword evidence="1" id="KW-0863">Zinc-finger</keyword>
<dbReference type="GO" id="GO:0036297">
    <property type="term" value="P:interstrand cross-link repair"/>
    <property type="evidence" value="ECO:0007669"/>
    <property type="project" value="InterPro"/>
</dbReference>
<dbReference type="InterPro" id="IPR037381">
    <property type="entry name" value="RFWD3"/>
</dbReference>
<dbReference type="InterPro" id="IPR013083">
    <property type="entry name" value="Znf_RING/FYVE/PHD"/>
</dbReference>
<dbReference type="EMBL" id="MU003694">
    <property type="protein sequence ID" value="KAF2815315.1"/>
    <property type="molecule type" value="Genomic_DNA"/>
</dbReference>
<dbReference type="AlphaFoldDB" id="A0A6A6Z556"/>
<dbReference type="OrthoDB" id="8062037at2759"/>
<dbReference type="GeneID" id="54454071"/>
<sequence length="282" mass="32945">MRSPKSHQALLTCDLPTNLSLDIIVKELSDVLIKKHKTVVAFNAVIEYHKEHRSQNRVESLAFLLWRLRALARQLETDCTFGVEEPTPRAVKNFEDATHKTVNYIYNEFNQVCNATFNANSNHFTEWEETVMENTDPDIENLDGIATEVLLTQANDACPICLEDWGSEHVPFKLKCGHIAGYFCLITWLNSAARTSNRCVSCRFQISKERPRRPKPDEVQDRLPLLFTLLEELYYIFGRYKPKRCRWPRWLKFVEDNVRFLREDPQTGAWAAGYGTRTFRRR</sequence>
<evidence type="ECO:0000313" key="5">
    <source>
        <dbReference type="RefSeq" id="XP_033582279.1"/>
    </source>
</evidence>
<reference evidence="3 5" key="1">
    <citation type="journal article" date="2020" name="Stud. Mycol.">
        <title>101 Dothideomycetes genomes: a test case for predicting lifestyles and emergence of pathogens.</title>
        <authorList>
            <person name="Haridas S."/>
            <person name="Albert R."/>
            <person name="Binder M."/>
            <person name="Bloem J."/>
            <person name="Labutti K."/>
            <person name="Salamov A."/>
            <person name="Andreopoulos B."/>
            <person name="Baker S."/>
            <person name="Barry K."/>
            <person name="Bills G."/>
            <person name="Bluhm B."/>
            <person name="Cannon C."/>
            <person name="Castanera R."/>
            <person name="Culley D."/>
            <person name="Daum C."/>
            <person name="Ezra D."/>
            <person name="Gonzalez J."/>
            <person name="Henrissat B."/>
            <person name="Kuo A."/>
            <person name="Liang C."/>
            <person name="Lipzen A."/>
            <person name="Lutzoni F."/>
            <person name="Magnuson J."/>
            <person name="Mondo S."/>
            <person name="Nolan M."/>
            <person name="Ohm R."/>
            <person name="Pangilinan J."/>
            <person name="Park H.-J."/>
            <person name="Ramirez L."/>
            <person name="Alfaro M."/>
            <person name="Sun H."/>
            <person name="Tritt A."/>
            <person name="Yoshinaga Y."/>
            <person name="Zwiers L.-H."/>
            <person name="Turgeon B."/>
            <person name="Goodwin S."/>
            <person name="Spatafora J."/>
            <person name="Crous P."/>
            <person name="Grigoriev I."/>
        </authorList>
    </citation>
    <scope>NUCLEOTIDE SEQUENCE</scope>
    <source>
        <strain evidence="3 5">CBS 304.34</strain>
    </source>
</reference>
<dbReference type="SUPFAM" id="SSF57850">
    <property type="entry name" value="RING/U-box"/>
    <property type="match status" value="1"/>
</dbReference>
<dbReference type="Gene3D" id="3.30.40.10">
    <property type="entry name" value="Zinc/RING finger domain, C3HC4 (zinc finger)"/>
    <property type="match status" value="1"/>
</dbReference>
<dbReference type="GO" id="GO:0005634">
    <property type="term" value="C:nucleus"/>
    <property type="evidence" value="ECO:0007669"/>
    <property type="project" value="InterPro"/>
</dbReference>
<gene>
    <name evidence="3 5" type="ORF">BDZ99DRAFT_193788</name>
</gene>
<organism evidence="3">
    <name type="scientific">Mytilinidion resinicola</name>
    <dbReference type="NCBI Taxonomy" id="574789"/>
    <lineage>
        <taxon>Eukaryota</taxon>
        <taxon>Fungi</taxon>
        <taxon>Dikarya</taxon>
        <taxon>Ascomycota</taxon>
        <taxon>Pezizomycotina</taxon>
        <taxon>Dothideomycetes</taxon>
        <taxon>Pleosporomycetidae</taxon>
        <taxon>Mytilinidiales</taxon>
        <taxon>Mytilinidiaceae</taxon>
        <taxon>Mytilinidion</taxon>
    </lineage>
</organism>
<dbReference type="PROSITE" id="PS50089">
    <property type="entry name" value="ZF_RING_2"/>
    <property type="match status" value="1"/>
</dbReference>
<keyword evidence="1" id="KW-0479">Metal-binding</keyword>
<protein>
    <recommendedName>
        <fullName evidence="2">RING-type domain-containing protein</fullName>
    </recommendedName>
</protein>
<dbReference type="GO" id="GO:0008270">
    <property type="term" value="F:zinc ion binding"/>
    <property type="evidence" value="ECO:0007669"/>
    <property type="project" value="UniProtKB-KW"/>
</dbReference>
<dbReference type="GO" id="GO:0004842">
    <property type="term" value="F:ubiquitin-protein transferase activity"/>
    <property type="evidence" value="ECO:0007669"/>
    <property type="project" value="InterPro"/>
</dbReference>
<evidence type="ECO:0000313" key="4">
    <source>
        <dbReference type="Proteomes" id="UP000504636"/>
    </source>
</evidence>
<keyword evidence="1" id="KW-0862">Zinc</keyword>
<proteinExistence type="predicted"/>
<dbReference type="GO" id="GO:0016567">
    <property type="term" value="P:protein ubiquitination"/>
    <property type="evidence" value="ECO:0007669"/>
    <property type="project" value="InterPro"/>
</dbReference>
<evidence type="ECO:0000313" key="3">
    <source>
        <dbReference type="EMBL" id="KAF2815315.1"/>
    </source>
</evidence>